<evidence type="ECO:0000313" key="9">
    <source>
        <dbReference type="Proteomes" id="UP000265566"/>
    </source>
</evidence>
<dbReference type="GO" id="GO:0005576">
    <property type="term" value="C:extracellular region"/>
    <property type="evidence" value="ECO:0007669"/>
    <property type="project" value="InterPro"/>
</dbReference>
<feature type="chain" id="PRO_5017313968" evidence="6">
    <location>
        <begin position="23"/>
        <end position="435"/>
    </location>
</feature>
<evidence type="ECO:0000256" key="4">
    <source>
        <dbReference type="ARBA" id="ARBA00023157"/>
    </source>
</evidence>
<dbReference type="SUPFAM" id="SSF55797">
    <property type="entry name" value="PR-1-like"/>
    <property type="match status" value="2"/>
</dbReference>
<keyword evidence="8" id="KW-0548">Nucleotidyltransferase</keyword>
<dbReference type="GO" id="GO:0098542">
    <property type="term" value="P:defense response to other organism"/>
    <property type="evidence" value="ECO:0007669"/>
    <property type="project" value="UniProtKB-ARBA"/>
</dbReference>
<organism evidence="8 9">
    <name type="scientific">Medicago truncatula</name>
    <name type="common">Barrel medic</name>
    <name type="synonym">Medicago tribuloides</name>
    <dbReference type="NCBI Taxonomy" id="3880"/>
    <lineage>
        <taxon>Eukaryota</taxon>
        <taxon>Viridiplantae</taxon>
        <taxon>Streptophyta</taxon>
        <taxon>Embryophyta</taxon>
        <taxon>Tracheophyta</taxon>
        <taxon>Spermatophyta</taxon>
        <taxon>Magnoliopsida</taxon>
        <taxon>eudicotyledons</taxon>
        <taxon>Gunneridae</taxon>
        <taxon>Pentapetalae</taxon>
        <taxon>rosids</taxon>
        <taxon>fabids</taxon>
        <taxon>Fabales</taxon>
        <taxon>Fabaceae</taxon>
        <taxon>Papilionoideae</taxon>
        <taxon>50 kb inversion clade</taxon>
        <taxon>NPAAA clade</taxon>
        <taxon>Hologalegina</taxon>
        <taxon>IRL clade</taxon>
        <taxon>Trifolieae</taxon>
        <taxon>Medicago</taxon>
    </lineage>
</organism>
<dbReference type="InterPro" id="IPR018244">
    <property type="entry name" value="Allrgn_V5/Tpx1_CS"/>
</dbReference>
<dbReference type="GO" id="GO:0003964">
    <property type="term" value="F:RNA-directed DNA polymerase activity"/>
    <property type="evidence" value="ECO:0007669"/>
    <property type="project" value="UniProtKB-KW"/>
</dbReference>
<feature type="transmembrane region" description="Helical" evidence="5">
    <location>
        <begin position="275"/>
        <end position="294"/>
    </location>
</feature>
<dbReference type="InterPro" id="IPR001283">
    <property type="entry name" value="CRISP-related"/>
</dbReference>
<feature type="domain" description="SCP" evidence="7">
    <location>
        <begin position="297"/>
        <end position="431"/>
    </location>
</feature>
<keyword evidence="2 6" id="KW-0732">Signal</keyword>
<feature type="signal peptide" evidence="6">
    <location>
        <begin position="1"/>
        <end position="22"/>
    </location>
</feature>
<evidence type="ECO:0000256" key="3">
    <source>
        <dbReference type="ARBA" id="ARBA00022821"/>
    </source>
</evidence>
<dbReference type="AlphaFoldDB" id="A0A396J9B4"/>
<keyword evidence="3" id="KW-0611">Plant defense</keyword>
<dbReference type="Proteomes" id="UP000265566">
    <property type="component" value="Chromosome 2"/>
</dbReference>
<dbReference type="SMART" id="SM00198">
    <property type="entry name" value="SCP"/>
    <property type="match status" value="2"/>
</dbReference>
<sequence length="435" mass="48603">MSSFSLICVLGLFIIIGHVAHAQNSQADYVNSHNEARRQVGVANVVWDNNLATVAQNYANSRRGDCRLTHSGGRYGENLAGSTGDLSGTDAVRLWVNEKNDYNYNSNTCASGKVCGHYTQVVWRNTKRIGCAKVRCNNGGTFIICNYDPPGNYRNSDGSTLYYTTRLVAKGFHQRSGIDYKDQFSLVVKQNGVMHFYFFSMKLLMKKYICLNHLFLCIKYTYSNYICMLQKSLYGLNEAPNAYTNIYVAIKTILIVAYFVVYVDDLLFNEITKMSSFSLLCVLGLSLIMVHVAHAQNSQSDYVNAHNDARRQVGVANIVWDNTVASFAQDYANQRKGDCQLIHSGGGGRYGENLAWSSGDMSGSDAVKLWVNEKADYDYNSNTCASGKVCGHYTQVVWRNSQRVGCAKVRCDNNRGTFITCNYDPPGNYVGEKPY</sequence>
<protein>
    <submittedName>
        <fullName evidence="8">Putative reverse transcriptase, RNA-dependent DNA polymerase</fullName>
    </submittedName>
</protein>
<dbReference type="InterPro" id="IPR014044">
    <property type="entry name" value="CAP_dom"/>
</dbReference>
<dbReference type="EMBL" id="PSQE01000002">
    <property type="protein sequence ID" value="RHN71757.1"/>
    <property type="molecule type" value="Genomic_DNA"/>
</dbReference>
<evidence type="ECO:0000256" key="2">
    <source>
        <dbReference type="ARBA" id="ARBA00022729"/>
    </source>
</evidence>
<name>A0A396J9B4_MEDTR</name>
<dbReference type="PROSITE" id="PS01009">
    <property type="entry name" value="CRISP_1"/>
    <property type="match status" value="2"/>
</dbReference>
<dbReference type="PRINTS" id="PR00837">
    <property type="entry name" value="V5TPXLIKE"/>
</dbReference>
<dbReference type="Gene3D" id="3.40.33.10">
    <property type="entry name" value="CAP"/>
    <property type="match status" value="2"/>
</dbReference>
<accession>A0A396J9B4</accession>
<dbReference type="PROSITE" id="PS01010">
    <property type="entry name" value="CRISP_2"/>
    <property type="match status" value="2"/>
</dbReference>
<gene>
    <name evidence="8" type="ORF">MtrunA17_Chr2g0280291</name>
</gene>
<dbReference type="FunFam" id="3.40.33.10:FF:000006">
    <property type="entry name" value="Putative pathogenesis-related protein 1"/>
    <property type="match status" value="2"/>
</dbReference>
<keyword evidence="8" id="KW-0695">RNA-directed DNA polymerase</keyword>
<keyword evidence="5" id="KW-0472">Membrane</keyword>
<keyword evidence="5" id="KW-0812">Transmembrane</keyword>
<evidence type="ECO:0000313" key="8">
    <source>
        <dbReference type="EMBL" id="RHN71757.1"/>
    </source>
</evidence>
<feature type="domain" description="SCP" evidence="7">
    <location>
        <begin position="24"/>
        <end position="155"/>
    </location>
</feature>
<evidence type="ECO:0000256" key="6">
    <source>
        <dbReference type="SAM" id="SignalP"/>
    </source>
</evidence>
<keyword evidence="8" id="KW-0808">Transferase</keyword>
<evidence type="ECO:0000259" key="7">
    <source>
        <dbReference type="SMART" id="SM00198"/>
    </source>
</evidence>
<evidence type="ECO:0000256" key="5">
    <source>
        <dbReference type="SAM" id="Phobius"/>
    </source>
</evidence>
<evidence type="ECO:0000256" key="1">
    <source>
        <dbReference type="ARBA" id="ARBA00009923"/>
    </source>
</evidence>
<dbReference type="InterPro" id="IPR035940">
    <property type="entry name" value="CAP_sf"/>
</dbReference>
<dbReference type="Pfam" id="PF00188">
    <property type="entry name" value="CAP"/>
    <property type="match status" value="2"/>
</dbReference>
<dbReference type="CDD" id="cd05381">
    <property type="entry name" value="CAP_PR-1"/>
    <property type="match status" value="2"/>
</dbReference>
<comment type="similarity">
    <text evidence="1">Belongs to the CRISP family.</text>
</comment>
<comment type="caution">
    <text evidence="8">The sequence shown here is derived from an EMBL/GenBank/DDBJ whole genome shotgun (WGS) entry which is preliminary data.</text>
</comment>
<dbReference type="PANTHER" id="PTHR10334">
    <property type="entry name" value="CYSTEINE-RICH SECRETORY PROTEIN-RELATED"/>
    <property type="match status" value="1"/>
</dbReference>
<proteinExistence type="inferred from homology"/>
<reference evidence="9" key="1">
    <citation type="journal article" date="2018" name="Nat. Plants">
        <title>Whole-genome landscape of Medicago truncatula symbiotic genes.</title>
        <authorList>
            <person name="Pecrix Y."/>
            <person name="Staton S.E."/>
            <person name="Sallet E."/>
            <person name="Lelandais-Briere C."/>
            <person name="Moreau S."/>
            <person name="Carrere S."/>
            <person name="Blein T."/>
            <person name="Jardinaud M.F."/>
            <person name="Latrasse D."/>
            <person name="Zouine M."/>
            <person name="Zahm M."/>
            <person name="Kreplak J."/>
            <person name="Mayjonade B."/>
            <person name="Satge C."/>
            <person name="Perez M."/>
            <person name="Cauet S."/>
            <person name="Marande W."/>
            <person name="Chantry-Darmon C."/>
            <person name="Lopez-Roques C."/>
            <person name="Bouchez O."/>
            <person name="Berard A."/>
            <person name="Debelle F."/>
            <person name="Munos S."/>
            <person name="Bendahmane A."/>
            <person name="Berges H."/>
            <person name="Niebel A."/>
            <person name="Buitink J."/>
            <person name="Frugier F."/>
            <person name="Benhamed M."/>
            <person name="Crespi M."/>
            <person name="Gouzy J."/>
            <person name="Gamas P."/>
        </authorList>
    </citation>
    <scope>NUCLEOTIDE SEQUENCE [LARGE SCALE GENOMIC DNA]</scope>
    <source>
        <strain evidence="9">cv. Jemalong A17</strain>
    </source>
</reference>
<keyword evidence="4" id="KW-1015">Disulfide bond</keyword>
<dbReference type="Gramene" id="rna7391">
    <property type="protein sequence ID" value="RHN71757.1"/>
    <property type="gene ID" value="gene7391"/>
</dbReference>
<keyword evidence="5" id="KW-1133">Transmembrane helix</keyword>
<feature type="transmembrane region" description="Helical" evidence="5">
    <location>
        <begin position="246"/>
        <end position="263"/>
    </location>
</feature>